<gene>
    <name evidence="2" type="ORF">SAMN05192583_0526</name>
</gene>
<evidence type="ECO:0000256" key="1">
    <source>
        <dbReference type="SAM" id="Phobius"/>
    </source>
</evidence>
<proteinExistence type="predicted"/>
<organism evidence="2 3">
    <name type="scientific">Sphingomonas gellani</name>
    <dbReference type="NCBI Taxonomy" id="1166340"/>
    <lineage>
        <taxon>Bacteria</taxon>
        <taxon>Pseudomonadati</taxon>
        <taxon>Pseudomonadota</taxon>
        <taxon>Alphaproteobacteria</taxon>
        <taxon>Sphingomonadales</taxon>
        <taxon>Sphingomonadaceae</taxon>
        <taxon>Sphingomonas</taxon>
    </lineage>
</organism>
<evidence type="ECO:0000313" key="2">
    <source>
        <dbReference type="EMBL" id="SEM52958.1"/>
    </source>
</evidence>
<keyword evidence="1" id="KW-0472">Membrane</keyword>
<dbReference type="AlphaFoldDB" id="A0A1H7Z5Y4"/>
<accession>A0A1H7Z5Y4</accession>
<protein>
    <submittedName>
        <fullName evidence="2">Uncharacterized protein</fullName>
    </submittedName>
</protein>
<dbReference type="EMBL" id="FOCF01000001">
    <property type="protein sequence ID" value="SEM52958.1"/>
    <property type="molecule type" value="Genomic_DNA"/>
</dbReference>
<name>A0A1H7Z5Y4_9SPHN</name>
<dbReference type="Proteomes" id="UP000199206">
    <property type="component" value="Unassembled WGS sequence"/>
</dbReference>
<sequence>MMLAVWNAVGRDAFWFAILALTGTAALFGFG</sequence>
<keyword evidence="1" id="KW-0812">Transmembrane</keyword>
<keyword evidence="3" id="KW-1185">Reference proteome</keyword>
<keyword evidence="1" id="KW-1133">Transmembrane helix</keyword>
<feature type="transmembrane region" description="Helical" evidence="1">
    <location>
        <begin position="13"/>
        <end position="30"/>
    </location>
</feature>
<evidence type="ECO:0000313" key="3">
    <source>
        <dbReference type="Proteomes" id="UP000199206"/>
    </source>
</evidence>
<reference evidence="3" key="1">
    <citation type="submission" date="2016-10" db="EMBL/GenBank/DDBJ databases">
        <authorList>
            <person name="Varghese N."/>
            <person name="Submissions S."/>
        </authorList>
    </citation>
    <scope>NUCLEOTIDE SEQUENCE [LARGE SCALE GENOMIC DNA]</scope>
    <source>
        <strain evidence="3">S6-262</strain>
    </source>
</reference>